<evidence type="ECO:0008006" key="3">
    <source>
        <dbReference type="Google" id="ProtNLM"/>
    </source>
</evidence>
<organism evidence="1 2">
    <name type="scientific">Zunongwangia pacifica</name>
    <dbReference type="NCBI Taxonomy" id="2911062"/>
    <lineage>
        <taxon>Bacteria</taxon>
        <taxon>Pseudomonadati</taxon>
        <taxon>Bacteroidota</taxon>
        <taxon>Flavobacteriia</taxon>
        <taxon>Flavobacteriales</taxon>
        <taxon>Flavobacteriaceae</taxon>
        <taxon>Zunongwangia</taxon>
    </lineage>
</organism>
<reference evidence="1" key="1">
    <citation type="submission" date="2022-01" db="EMBL/GenBank/DDBJ databases">
        <title>Genome sequencing of Zunongwangia sp. M21534 genome.</title>
        <authorList>
            <person name="Chen Y."/>
            <person name="Dong C."/>
            <person name="Shao Z."/>
        </authorList>
    </citation>
    <scope>NUCLEOTIDE SEQUENCE</scope>
    <source>
        <strain evidence="1">MCCC M21534</strain>
    </source>
</reference>
<accession>A0A9X2CK18</accession>
<dbReference type="AlphaFoldDB" id="A0A9X2CK18"/>
<proteinExistence type="predicted"/>
<sequence length="170" mass="19501">MKKAVLLVLVVFASLSFKAIAHKFYLSVTEIEYKKEKKELQIVSKVFIDDFKNVLEQRYGESITLSKEAEAGPVNQLIKKYLASKFQISVDGKSVPLNYLGKKYDKDQLVLFVQAEDLEAFKEIRITNAVLTDMFDDQKNVVNVKIGHQVKSLMLRKDAETDVLNFGDWF</sequence>
<keyword evidence="2" id="KW-1185">Reference proteome</keyword>
<protein>
    <recommendedName>
        <fullName evidence="3">Peptidase E</fullName>
    </recommendedName>
</protein>
<dbReference type="EMBL" id="JAKHSK010000010">
    <property type="protein sequence ID" value="MCL6218446.1"/>
    <property type="molecule type" value="Genomic_DNA"/>
</dbReference>
<dbReference type="InterPro" id="IPR046525">
    <property type="entry name" value="DUF6702"/>
</dbReference>
<comment type="caution">
    <text evidence="1">The sequence shown here is derived from an EMBL/GenBank/DDBJ whole genome shotgun (WGS) entry which is preliminary data.</text>
</comment>
<dbReference type="Proteomes" id="UP001139521">
    <property type="component" value="Unassembled WGS sequence"/>
</dbReference>
<dbReference type="RefSeq" id="WP_249601339.1">
    <property type="nucleotide sequence ID" value="NZ_JAKHSK010000010.1"/>
</dbReference>
<name>A0A9X2CK18_9FLAO</name>
<evidence type="ECO:0000313" key="2">
    <source>
        <dbReference type="Proteomes" id="UP001139521"/>
    </source>
</evidence>
<dbReference type="Pfam" id="PF20420">
    <property type="entry name" value="DUF6702"/>
    <property type="match status" value="1"/>
</dbReference>
<evidence type="ECO:0000313" key="1">
    <source>
        <dbReference type="EMBL" id="MCL6218446.1"/>
    </source>
</evidence>
<gene>
    <name evidence="1" type="ORF">L1967_09075</name>
</gene>